<keyword evidence="5 7" id="KW-1133">Transmembrane helix</keyword>
<keyword evidence="4 7" id="KW-0812">Transmembrane</keyword>
<evidence type="ECO:0000313" key="9">
    <source>
        <dbReference type="EMBL" id="MCK2212363.1"/>
    </source>
</evidence>
<protein>
    <submittedName>
        <fullName evidence="9">MFS transporter</fullName>
    </submittedName>
</protein>
<dbReference type="InterPro" id="IPR050171">
    <property type="entry name" value="MFS_Transporters"/>
</dbReference>
<evidence type="ECO:0000256" key="1">
    <source>
        <dbReference type="ARBA" id="ARBA00004651"/>
    </source>
</evidence>
<evidence type="ECO:0000256" key="2">
    <source>
        <dbReference type="ARBA" id="ARBA00022448"/>
    </source>
</evidence>
<feature type="transmembrane region" description="Helical" evidence="7">
    <location>
        <begin position="170"/>
        <end position="191"/>
    </location>
</feature>
<dbReference type="SUPFAM" id="SSF103473">
    <property type="entry name" value="MFS general substrate transporter"/>
    <property type="match status" value="1"/>
</dbReference>
<feature type="transmembrane region" description="Helical" evidence="7">
    <location>
        <begin position="105"/>
        <end position="131"/>
    </location>
</feature>
<dbReference type="Proteomes" id="UP001317259">
    <property type="component" value="Unassembled WGS sequence"/>
</dbReference>
<dbReference type="Gene3D" id="1.20.1250.20">
    <property type="entry name" value="MFS general substrate transporter like domains"/>
    <property type="match status" value="1"/>
</dbReference>
<accession>A0ABT0FJ64</accession>
<dbReference type="PANTHER" id="PTHR23517:SF2">
    <property type="entry name" value="MULTIDRUG RESISTANCE PROTEIN MDTH"/>
    <property type="match status" value="1"/>
</dbReference>
<reference evidence="9 10" key="1">
    <citation type="submission" date="2022-04" db="EMBL/GenBank/DDBJ databases">
        <title>Genome draft of Actinomadura sp. ATCC 31491.</title>
        <authorList>
            <person name="Shi X."/>
            <person name="Du Y."/>
        </authorList>
    </citation>
    <scope>NUCLEOTIDE SEQUENCE [LARGE SCALE GENOMIC DNA]</scope>
    <source>
        <strain evidence="9 10">ATCC 31491</strain>
    </source>
</reference>
<feature type="transmembrane region" description="Helical" evidence="7">
    <location>
        <begin position="317"/>
        <end position="337"/>
    </location>
</feature>
<feature type="transmembrane region" description="Helical" evidence="7">
    <location>
        <begin position="288"/>
        <end position="311"/>
    </location>
</feature>
<evidence type="ECO:0000256" key="4">
    <source>
        <dbReference type="ARBA" id="ARBA00022692"/>
    </source>
</evidence>
<dbReference type="PROSITE" id="PS50850">
    <property type="entry name" value="MFS"/>
    <property type="match status" value="1"/>
</dbReference>
<feature type="transmembrane region" description="Helical" evidence="7">
    <location>
        <begin position="82"/>
        <end position="99"/>
    </location>
</feature>
<comment type="subcellular location">
    <subcellularLocation>
        <location evidence="1">Cell membrane</location>
        <topology evidence="1">Multi-pass membrane protein</topology>
    </subcellularLocation>
</comment>
<dbReference type="Pfam" id="PF07690">
    <property type="entry name" value="MFS_1"/>
    <property type="match status" value="1"/>
</dbReference>
<organism evidence="9 10">
    <name type="scientific">Actinomadura luzonensis</name>
    <dbReference type="NCBI Taxonomy" id="2805427"/>
    <lineage>
        <taxon>Bacteria</taxon>
        <taxon>Bacillati</taxon>
        <taxon>Actinomycetota</taxon>
        <taxon>Actinomycetes</taxon>
        <taxon>Streptosporangiales</taxon>
        <taxon>Thermomonosporaceae</taxon>
        <taxon>Actinomadura</taxon>
    </lineage>
</organism>
<keyword evidence="10" id="KW-1185">Reference proteome</keyword>
<keyword evidence="3" id="KW-1003">Cell membrane</keyword>
<evidence type="ECO:0000256" key="3">
    <source>
        <dbReference type="ARBA" id="ARBA00022475"/>
    </source>
</evidence>
<feature type="domain" description="Major facilitator superfamily (MFS) profile" evidence="8">
    <location>
        <begin position="1"/>
        <end position="195"/>
    </location>
</feature>
<feature type="transmembrane region" description="Helical" evidence="7">
    <location>
        <begin position="215"/>
        <end position="240"/>
    </location>
</feature>
<keyword evidence="2" id="KW-0813">Transport</keyword>
<keyword evidence="6 7" id="KW-0472">Membrane</keyword>
<dbReference type="EMBL" id="JAKRKC020000001">
    <property type="protein sequence ID" value="MCK2212363.1"/>
    <property type="molecule type" value="Genomic_DNA"/>
</dbReference>
<evidence type="ECO:0000313" key="10">
    <source>
        <dbReference type="Proteomes" id="UP001317259"/>
    </source>
</evidence>
<evidence type="ECO:0000256" key="6">
    <source>
        <dbReference type="ARBA" id="ARBA00023136"/>
    </source>
</evidence>
<gene>
    <name evidence="9" type="ORF">MF672_000900</name>
</gene>
<dbReference type="PANTHER" id="PTHR23517">
    <property type="entry name" value="RESISTANCE PROTEIN MDTM, PUTATIVE-RELATED-RELATED"/>
    <property type="match status" value="1"/>
</dbReference>
<proteinExistence type="predicted"/>
<name>A0ABT0FJ64_9ACTN</name>
<feature type="transmembrane region" description="Helical" evidence="7">
    <location>
        <begin position="143"/>
        <end position="164"/>
    </location>
</feature>
<feature type="transmembrane region" description="Helical" evidence="7">
    <location>
        <begin position="376"/>
        <end position="395"/>
    </location>
</feature>
<evidence type="ECO:0000256" key="7">
    <source>
        <dbReference type="SAM" id="Phobius"/>
    </source>
</evidence>
<comment type="caution">
    <text evidence="9">The sequence shown here is derived from an EMBL/GenBank/DDBJ whole genome shotgun (WGS) entry which is preliminary data.</text>
</comment>
<evidence type="ECO:0000259" key="8">
    <source>
        <dbReference type="PROSITE" id="PS50850"/>
    </source>
</evidence>
<dbReference type="InterPro" id="IPR036259">
    <property type="entry name" value="MFS_trans_sf"/>
</dbReference>
<feature type="transmembrane region" description="Helical" evidence="7">
    <location>
        <begin position="246"/>
        <end position="267"/>
    </location>
</feature>
<feature type="transmembrane region" description="Helical" evidence="7">
    <location>
        <begin position="349"/>
        <end position="370"/>
    </location>
</feature>
<evidence type="ECO:0000256" key="5">
    <source>
        <dbReference type="ARBA" id="ARBA00022989"/>
    </source>
</evidence>
<dbReference type="InterPro" id="IPR020846">
    <property type="entry name" value="MFS_dom"/>
</dbReference>
<dbReference type="InterPro" id="IPR011701">
    <property type="entry name" value="MFS"/>
</dbReference>
<dbReference type="RefSeq" id="WP_242371526.1">
    <property type="nucleotide sequence ID" value="NZ_JAKRKC020000001.1"/>
</dbReference>
<feature type="transmembrane region" description="Helical" evidence="7">
    <location>
        <begin position="49"/>
        <end position="70"/>
    </location>
</feature>
<sequence>MKIWTKPRRLVAGPLGRLLAVALLTNTGRGVWVASFVLFYTRSIGLSPAQVGVGALVAGVVGIGSTTPVGMIADRFGLRRSLLVLYLISAVAFLLYLGVSGFWSFVVVGCVAAVAGESSVGVRTALITALTPDGERIAALAKYRVVSQVGMAAGAGLGALVIQVDSRPGYTAMLVGTALSYLAAALLVGRLPRAEGGRGRSGRHGAGRVLRDHRYLILAGLFGVLTFNWSMLSVGIPLWVAEHTDAPRWTSGVILVANTAAIALLQLRFSRPAETVPGAGRATVRSGLFLALACAVFATTAGTSGVLTLVLLFVAGAIHIVGELLYVAGSWGVSVGLMPEDAQGEYQGAMAAGTASAQALGPLLMTTFVVGWGSPGWLVLAGLFVLAGWAAFAVARSAWRRRAAEPAVPDADPAVNAPGSPEATA</sequence>